<dbReference type="Proteomes" id="UP000198862">
    <property type="component" value="Unassembled WGS sequence"/>
</dbReference>
<dbReference type="Gene3D" id="3.40.50.2300">
    <property type="match status" value="1"/>
</dbReference>
<evidence type="ECO:0000259" key="4">
    <source>
        <dbReference type="PROSITE" id="PS50887"/>
    </source>
</evidence>
<evidence type="ECO:0000313" key="5">
    <source>
        <dbReference type="EMBL" id="SFB81792.1"/>
    </source>
</evidence>
<evidence type="ECO:0000313" key="6">
    <source>
        <dbReference type="Proteomes" id="UP000198862"/>
    </source>
</evidence>
<evidence type="ECO:0000256" key="3">
    <source>
        <dbReference type="ARBA" id="ARBA00034247"/>
    </source>
</evidence>
<dbReference type="InterPro" id="IPR043128">
    <property type="entry name" value="Rev_trsase/Diguanyl_cyclase"/>
</dbReference>
<comment type="cofactor">
    <cofactor evidence="1">
        <name>Mg(2+)</name>
        <dbReference type="ChEBI" id="CHEBI:18420"/>
    </cofactor>
</comment>
<accession>A0A1I1E569</accession>
<dbReference type="NCBIfam" id="TIGR00254">
    <property type="entry name" value="GGDEF"/>
    <property type="match status" value="1"/>
</dbReference>
<dbReference type="AlphaFoldDB" id="A0A1I1E569"/>
<gene>
    <name evidence="5" type="ORF">SAMN02745724_00202</name>
</gene>
<dbReference type="InterPro" id="IPR036249">
    <property type="entry name" value="Thioredoxin-like_sf"/>
</dbReference>
<sequence>MPDHKTIVYADFNCPFCYVLHQRLDNLGLLNKVNWRVIQHAPGASSSSNDPKQLDLLKTEYQLVLKRAPEIKIINPNLIPNTELANNYLLTIMQQYPEKTHMFRSLAYEALWLNNLDISEKSILESIIEQINIKPLSLPQKFDNKLDSWQQLWFHGDFDLRIPALTNNRGEVMLGLQNAKSLNNFIKLGIKNNNENNNVCGFKAKDRIDILCLPDSEATLISLSENESFEMVFHNKISELFKSTIKHHPCLILVESKLDMQFSLCSRINENQNITIPIIYFQNSTFESQEMQALYMGASDYLHFPQQKNSFFERLKVHVRYKKRLDILANHATHDPLTGLFNRREIDDFLERNWRNACRYKTEIGVLIIDIDYFKDYNDHYGHINGDEALIKVASALELSLFRADDLVGRIGGEEFIVVVNQTQNQSLLTLAQRIHDKISAINIPHAKSKASKKLTVSIGIAISQAHADNNYHMLLEYADKALYFAKSNGRNTSEFAQLPAPTY</sequence>
<dbReference type="OrthoDB" id="6315841at2"/>
<dbReference type="GO" id="GO:0043709">
    <property type="term" value="P:cell adhesion involved in single-species biofilm formation"/>
    <property type="evidence" value="ECO:0007669"/>
    <property type="project" value="TreeGrafter"/>
</dbReference>
<dbReference type="GO" id="GO:0016491">
    <property type="term" value="F:oxidoreductase activity"/>
    <property type="evidence" value="ECO:0007669"/>
    <property type="project" value="InterPro"/>
</dbReference>
<organism evidence="5 6">
    <name type="scientific">Pseudoalteromonas denitrificans DSM 6059</name>
    <dbReference type="NCBI Taxonomy" id="1123010"/>
    <lineage>
        <taxon>Bacteria</taxon>
        <taxon>Pseudomonadati</taxon>
        <taxon>Pseudomonadota</taxon>
        <taxon>Gammaproteobacteria</taxon>
        <taxon>Alteromonadales</taxon>
        <taxon>Pseudoalteromonadaceae</taxon>
        <taxon>Pseudoalteromonas</taxon>
    </lineage>
</organism>
<comment type="catalytic activity">
    <reaction evidence="3">
        <text>2 GTP = 3',3'-c-di-GMP + 2 diphosphate</text>
        <dbReference type="Rhea" id="RHEA:24898"/>
        <dbReference type="ChEBI" id="CHEBI:33019"/>
        <dbReference type="ChEBI" id="CHEBI:37565"/>
        <dbReference type="ChEBI" id="CHEBI:58805"/>
        <dbReference type="EC" id="2.7.7.65"/>
    </reaction>
</comment>
<evidence type="ECO:0000256" key="2">
    <source>
        <dbReference type="ARBA" id="ARBA00012528"/>
    </source>
</evidence>
<dbReference type="Pfam" id="PF00990">
    <property type="entry name" value="GGDEF"/>
    <property type="match status" value="1"/>
</dbReference>
<evidence type="ECO:0000256" key="1">
    <source>
        <dbReference type="ARBA" id="ARBA00001946"/>
    </source>
</evidence>
<dbReference type="InterPro" id="IPR050469">
    <property type="entry name" value="Diguanylate_Cyclase"/>
</dbReference>
<dbReference type="SUPFAM" id="SSF52833">
    <property type="entry name" value="Thioredoxin-like"/>
    <property type="match status" value="1"/>
</dbReference>
<protein>
    <recommendedName>
        <fullName evidence="2">diguanylate cyclase</fullName>
        <ecNumber evidence="2">2.7.7.65</ecNumber>
    </recommendedName>
</protein>
<dbReference type="EC" id="2.7.7.65" evidence="2"/>
<proteinExistence type="predicted"/>
<dbReference type="RefSeq" id="WP_091978938.1">
    <property type="nucleotide sequence ID" value="NZ_FOLO01000001.1"/>
</dbReference>
<dbReference type="EMBL" id="FOLO01000001">
    <property type="protein sequence ID" value="SFB81792.1"/>
    <property type="molecule type" value="Genomic_DNA"/>
</dbReference>
<dbReference type="CDD" id="cd01949">
    <property type="entry name" value="GGDEF"/>
    <property type="match status" value="1"/>
</dbReference>
<dbReference type="SMART" id="SM00267">
    <property type="entry name" value="GGDEF"/>
    <property type="match status" value="1"/>
</dbReference>
<dbReference type="InterPro" id="IPR011006">
    <property type="entry name" value="CheY-like_superfamily"/>
</dbReference>
<dbReference type="FunFam" id="3.30.70.270:FF:000001">
    <property type="entry name" value="Diguanylate cyclase domain protein"/>
    <property type="match status" value="1"/>
</dbReference>
<dbReference type="Gene3D" id="3.40.30.10">
    <property type="entry name" value="Glutaredoxin"/>
    <property type="match status" value="1"/>
</dbReference>
<dbReference type="STRING" id="1123010.SAMN02745724_00202"/>
<dbReference type="PROSITE" id="PS50887">
    <property type="entry name" value="GGDEF"/>
    <property type="match status" value="1"/>
</dbReference>
<dbReference type="CDD" id="cd02972">
    <property type="entry name" value="DsbA_family"/>
    <property type="match status" value="1"/>
</dbReference>
<dbReference type="InterPro" id="IPR000160">
    <property type="entry name" value="GGDEF_dom"/>
</dbReference>
<dbReference type="GO" id="GO:0005886">
    <property type="term" value="C:plasma membrane"/>
    <property type="evidence" value="ECO:0007669"/>
    <property type="project" value="TreeGrafter"/>
</dbReference>
<dbReference type="PANTHER" id="PTHR45138">
    <property type="entry name" value="REGULATORY COMPONENTS OF SENSORY TRANSDUCTION SYSTEM"/>
    <property type="match status" value="1"/>
</dbReference>
<name>A0A1I1E569_9GAMM</name>
<dbReference type="Gene3D" id="3.30.70.270">
    <property type="match status" value="1"/>
</dbReference>
<dbReference type="Pfam" id="PF01323">
    <property type="entry name" value="DSBA"/>
    <property type="match status" value="1"/>
</dbReference>
<keyword evidence="6" id="KW-1185">Reference proteome</keyword>
<feature type="domain" description="GGDEF" evidence="4">
    <location>
        <begin position="362"/>
        <end position="499"/>
    </location>
</feature>
<dbReference type="InterPro" id="IPR029787">
    <property type="entry name" value="Nucleotide_cyclase"/>
</dbReference>
<dbReference type="SUPFAM" id="SSF52172">
    <property type="entry name" value="CheY-like"/>
    <property type="match status" value="1"/>
</dbReference>
<dbReference type="GO" id="GO:1902201">
    <property type="term" value="P:negative regulation of bacterial-type flagellum-dependent cell motility"/>
    <property type="evidence" value="ECO:0007669"/>
    <property type="project" value="TreeGrafter"/>
</dbReference>
<dbReference type="SUPFAM" id="SSF55073">
    <property type="entry name" value="Nucleotide cyclase"/>
    <property type="match status" value="1"/>
</dbReference>
<dbReference type="PANTHER" id="PTHR45138:SF9">
    <property type="entry name" value="DIGUANYLATE CYCLASE DGCM-RELATED"/>
    <property type="match status" value="1"/>
</dbReference>
<reference evidence="5 6" key="1">
    <citation type="submission" date="2016-10" db="EMBL/GenBank/DDBJ databases">
        <authorList>
            <person name="de Groot N.N."/>
        </authorList>
    </citation>
    <scope>NUCLEOTIDE SEQUENCE [LARGE SCALE GENOMIC DNA]</scope>
    <source>
        <strain evidence="5 6">DSM 6059</strain>
    </source>
</reference>
<dbReference type="GO" id="GO:0052621">
    <property type="term" value="F:diguanylate cyclase activity"/>
    <property type="evidence" value="ECO:0007669"/>
    <property type="project" value="UniProtKB-EC"/>
</dbReference>
<dbReference type="InterPro" id="IPR001853">
    <property type="entry name" value="DSBA-like_thioredoxin_dom"/>
</dbReference>